<comment type="caution">
    <text evidence="4">The sequence shown here is derived from an EMBL/GenBank/DDBJ whole genome shotgun (WGS) entry which is preliminary data.</text>
</comment>
<evidence type="ECO:0000259" key="3">
    <source>
        <dbReference type="Pfam" id="PF18935"/>
    </source>
</evidence>
<dbReference type="EMBL" id="DXAW01000019">
    <property type="protein sequence ID" value="HIZ84985.1"/>
    <property type="molecule type" value="Genomic_DNA"/>
</dbReference>
<proteinExistence type="predicted"/>
<dbReference type="Pfam" id="PF18935">
    <property type="entry name" value="DUF5683"/>
    <property type="match status" value="2"/>
</dbReference>
<feature type="transmembrane region" description="Helical" evidence="1">
    <location>
        <begin position="120"/>
        <end position="137"/>
    </location>
</feature>
<accession>A0A9D2GPQ9</accession>
<keyword evidence="1" id="KW-1133">Transmembrane helix</keyword>
<evidence type="ECO:0000256" key="1">
    <source>
        <dbReference type="SAM" id="Phobius"/>
    </source>
</evidence>
<keyword evidence="1" id="KW-0472">Membrane</keyword>
<keyword evidence="2" id="KW-0732">Signal</keyword>
<protein>
    <recommendedName>
        <fullName evidence="3">DUF5683 domain-containing protein</fullName>
    </recommendedName>
</protein>
<feature type="domain" description="DUF5683" evidence="3">
    <location>
        <begin position="150"/>
        <end position="284"/>
    </location>
</feature>
<dbReference type="Proteomes" id="UP000824115">
    <property type="component" value="Unassembled WGS sequence"/>
</dbReference>
<name>A0A9D2GPQ9_9BACT</name>
<evidence type="ECO:0000256" key="2">
    <source>
        <dbReference type="SAM" id="SignalP"/>
    </source>
</evidence>
<reference evidence="4" key="2">
    <citation type="submission" date="2021-04" db="EMBL/GenBank/DDBJ databases">
        <authorList>
            <person name="Gilroy R."/>
        </authorList>
    </citation>
    <scope>NUCLEOTIDE SEQUENCE</scope>
    <source>
        <strain evidence="4">Gambia16-554</strain>
    </source>
</reference>
<evidence type="ECO:0000313" key="4">
    <source>
        <dbReference type="EMBL" id="HIZ84985.1"/>
    </source>
</evidence>
<feature type="transmembrane region" description="Helical" evidence="1">
    <location>
        <begin position="236"/>
        <end position="256"/>
    </location>
</feature>
<feature type="chain" id="PRO_5039217117" description="DUF5683 domain-containing protein" evidence="2">
    <location>
        <begin position="22"/>
        <end position="305"/>
    </location>
</feature>
<gene>
    <name evidence="4" type="ORF">IAC04_00640</name>
</gene>
<evidence type="ECO:0000313" key="5">
    <source>
        <dbReference type="Proteomes" id="UP000824115"/>
    </source>
</evidence>
<dbReference type="InterPro" id="IPR043738">
    <property type="entry name" value="DUF5683"/>
</dbReference>
<sequence>MRKTIILILSLLVLLPLRASAQFMNTGSSSGTSQTAGSDSTSSQAETYSLKRYFNSLAQKDSMTVGWAFGGSVILPGTAQIYNKDYWKLPIFYAGMGGMIGGGVYYNSQFKKTGSDRDKLARNLFFIGAGLFYWGQLMDGVASYDSYREHLPGRATIYSILLPGLGQIYNKEYWKLPIYYGGLAVAGYCWYYNDIQYKRFQHDYNMATQPNGTYNGSLSVDNLQYYRDYYRRYRDYSIVATILIYILQIIDADVFATMGDFDVNQNISMDIQPVIIEPLNYDFTTNYTSVMPVGNAFGVGLNLKF</sequence>
<organism evidence="4 5">
    <name type="scientific">Candidatus Coprenecus stercoravium</name>
    <dbReference type="NCBI Taxonomy" id="2840735"/>
    <lineage>
        <taxon>Bacteria</taxon>
        <taxon>Pseudomonadati</taxon>
        <taxon>Bacteroidota</taxon>
        <taxon>Bacteroidia</taxon>
        <taxon>Bacteroidales</taxon>
        <taxon>Rikenellaceae</taxon>
        <taxon>Rikenellaceae incertae sedis</taxon>
        <taxon>Candidatus Coprenecus</taxon>
    </lineage>
</organism>
<keyword evidence="1" id="KW-0812">Transmembrane</keyword>
<feature type="domain" description="DUF5683" evidence="3">
    <location>
        <begin position="71"/>
        <end position="113"/>
    </location>
</feature>
<dbReference type="AlphaFoldDB" id="A0A9D2GPQ9"/>
<feature type="signal peptide" evidence="2">
    <location>
        <begin position="1"/>
        <end position="21"/>
    </location>
</feature>
<feature type="transmembrane region" description="Helical" evidence="1">
    <location>
        <begin position="91"/>
        <end position="108"/>
    </location>
</feature>
<feature type="transmembrane region" description="Helical" evidence="1">
    <location>
        <begin position="173"/>
        <end position="192"/>
    </location>
</feature>
<reference evidence="4" key="1">
    <citation type="journal article" date="2021" name="PeerJ">
        <title>Extensive microbial diversity within the chicken gut microbiome revealed by metagenomics and culture.</title>
        <authorList>
            <person name="Gilroy R."/>
            <person name="Ravi A."/>
            <person name="Getino M."/>
            <person name="Pursley I."/>
            <person name="Horton D.L."/>
            <person name="Alikhan N.F."/>
            <person name="Baker D."/>
            <person name="Gharbi K."/>
            <person name="Hall N."/>
            <person name="Watson M."/>
            <person name="Adriaenssens E.M."/>
            <person name="Foster-Nyarko E."/>
            <person name="Jarju S."/>
            <person name="Secka A."/>
            <person name="Antonio M."/>
            <person name="Oren A."/>
            <person name="Chaudhuri R.R."/>
            <person name="La Ragione R."/>
            <person name="Hildebrand F."/>
            <person name="Pallen M.J."/>
        </authorList>
    </citation>
    <scope>NUCLEOTIDE SEQUENCE</scope>
    <source>
        <strain evidence="4">Gambia16-554</strain>
    </source>
</reference>